<evidence type="ECO:0000259" key="1">
    <source>
        <dbReference type="Pfam" id="PF04149"/>
    </source>
</evidence>
<dbReference type="Pfam" id="PF04149">
    <property type="entry name" value="DUF397"/>
    <property type="match status" value="3"/>
</dbReference>
<evidence type="ECO:0000313" key="2">
    <source>
        <dbReference type="EMBL" id="OSY45135.1"/>
    </source>
</evidence>
<feature type="domain" description="DUF397" evidence="1">
    <location>
        <begin position="13"/>
        <end position="32"/>
    </location>
</feature>
<feature type="domain" description="DUF397" evidence="1">
    <location>
        <begin position="54"/>
        <end position="105"/>
    </location>
</feature>
<reference evidence="2 4" key="1">
    <citation type="submission" date="2016-09" db="EMBL/GenBank/DDBJ databases">
        <title>Streptomyces platensis DSM40041, a candidate organism with high potential of specific P450 cytochromes.</title>
        <authorList>
            <person name="Grumaz C."/>
            <person name="Vainshtein Y."/>
            <person name="Kirstahler P."/>
            <person name="Sohn K."/>
        </authorList>
    </citation>
    <scope>NUCLEOTIDE SEQUENCE [LARGE SCALE GENOMIC DNA]</scope>
    <source>
        <strain evidence="2 4">DSM 40041</strain>
    </source>
</reference>
<dbReference type="GeneID" id="90926970"/>
<dbReference type="AlphaFoldDB" id="A0AAE6NLL3"/>
<dbReference type="InterPro" id="IPR007278">
    <property type="entry name" value="DUF397"/>
</dbReference>
<protein>
    <submittedName>
        <fullName evidence="3">DUF397 domain-containing protein</fullName>
    </submittedName>
</protein>
<evidence type="ECO:0000313" key="5">
    <source>
        <dbReference type="Proteomes" id="UP000325458"/>
    </source>
</evidence>
<name>A0AAE6NLL3_STRPT</name>
<dbReference type="Proteomes" id="UP000325458">
    <property type="component" value="Chromosome"/>
</dbReference>
<dbReference type="EMBL" id="CP023691">
    <property type="protein sequence ID" value="QEV54853.1"/>
    <property type="molecule type" value="Genomic_DNA"/>
</dbReference>
<feature type="domain" description="DUF397" evidence="1">
    <location>
        <begin position="34"/>
        <end position="52"/>
    </location>
</feature>
<reference evidence="3 5" key="2">
    <citation type="submission" date="2017-09" db="EMBL/GenBank/DDBJ databases">
        <authorList>
            <person name="Lee N."/>
            <person name="Cho B.-K."/>
        </authorList>
    </citation>
    <scope>NUCLEOTIDE SEQUENCE [LARGE SCALE GENOMIC DNA]</scope>
    <source>
        <strain evidence="3 5">ATCC 23948</strain>
    </source>
</reference>
<proteinExistence type="predicted"/>
<dbReference type="KEGG" id="spla:CP981_27345"/>
<dbReference type="EMBL" id="MIGA01000020">
    <property type="protein sequence ID" value="OSY45135.1"/>
    <property type="molecule type" value="Genomic_DNA"/>
</dbReference>
<keyword evidence="4" id="KW-1185">Reference proteome</keyword>
<organism evidence="3 5">
    <name type="scientific">Streptomyces platensis</name>
    <dbReference type="NCBI Taxonomy" id="58346"/>
    <lineage>
        <taxon>Bacteria</taxon>
        <taxon>Bacillati</taxon>
        <taxon>Actinomycetota</taxon>
        <taxon>Actinomycetes</taxon>
        <taxon>Kitasatosporales</taxon>
        <taxon>Streptomycetaceae</taxon>
        <taxon>Streptomyces</taxon>
    </lineage>
</organism>
<sequence>MTSTAAQRFSHGLNWFKSSYSGSAGGNCIEVAYEWRKSSHSASEGGNCVEVAYDWHKSTYSGSAGGDCLEVATCPHAVHIRDSKNPGGPILTLSAAAWSTFLTSVTK</sequence>
<dbReference type="Proteomes" id="UP000194225">
    <property type="component" value="Unassembled WGS sequence"/>
</dbReference>
<gene>
    <name evidence="2" type="ORF">BG653_03330</name>
    <name evidence="3" type="ORF">CP981_27345</name>
</gene>
<evidence type="ECO:0000313" key="3">
    <source>
        <dbReference type="EMBL" id="QEV54853.1"/>
    </source>
</evidence>
<dbReference type="RefSeq" id="WP_085925138.1">
    <property type="nucleotide sequence ID" value="NZ_BAABSS010000018.1"/>
</dbReference>
<evidence type="ECO:0000313" key="4">
    <source>
        <dbReference type="Proteomes" id="UP000194225"/>
    </source>
</evidence>
<accession>A0AAE6NLL3</accession>